<keyword evidence="7" id="KW-1185">Reference proteome</keyword>
<dbReference type="Proteomes" id="UP000678393">
    <property type="component" value="Unassembled WGS sequence"/>
</dbReference>
<feature type="transmembrane region" description="Helical" evidence="5">
    <location>
        <begin position="7"/>
        <end position="33"/>
    </location>
</feature>
<accession>A0A8S3ZV03</accession>
<evidence type="ECO:0000313" key="6">
    <source>
        <dbReference type="EMBL" id="CAG5131790.1"/>
    </source>
</evidence>
<evidence type="ECO:0000313" key="7">
    <source>
        <dbReference type="Proteomes" id="UP000678393"/>
    </source>
</evidence>
<feature type="transmembrane region" description="Helical" evidence="5">
    <location>
        <begin position="78"/>
        <end position="100"/>
    </location>
</feature>
<proteinExistence type="predicted"/>
<feature type="non-terminal residue" evidence="6">
    <location>
        <position position="123"/>
    </location>
</feature>
<sequence>GVQKRQLLLLSCFFICFVSTLLVIVGLCTNNWVEIRDRNLYRNNINVHFGLHRVCWTSNDRCNNPGNDYDQQNSLPTVQGLLIVGGFMSVIAGLVAMFNLTQHQLGRSNGLISIGCAAAAGIS</sequence>
<evidence type="ECO:0000256" key="3">
    <source>
        <dbReference type="ARBA" id="ARBA00022989"/>
    </source>
</evidence>
<gene>
    <name evidence="6" type="ORF">CUNI_LOCUS17348</name>
</gene>
<dbReference type="GO" id="GO:0016020">
    <property type="term" value="C:membrane"/>
    <property type="evidence" value="ECO:0007669"/>
    <property type="project" value="UniProtKB-SubCell"/>
</dbReference>
<evidence type="ECO:0000256" key="2">
    <source>
        <dbReference type="ARBA" id="ARBA00022692"/>
    </source>
</evidence>
<dbReference type="EMBL" id="CAJHNH020004887">
    <property type="protein sequence ID" value="CAG5131790.1"/>
    <property type="molecule type" value="Genomic_DNA"/>
</dbReference>
<dbReference type="Pfam" id="PF00822">
    <property type="entry name" value="PMP22_Claudin"/>
    <property type="match status" value="1"/>
</dbReference>
<comment type="caution">
    <text evidence="6">The sequence shown here is derived from an EMBL/GenBank/DDBJ whole genome shotgun (WGS) entry which is preliminary data.</text>
</comment>
<organism evidence="6 7">
    <name type="scientific">Candidula unifasciata</name>
    <dbReference type="NCBI Taxonomy" id="100452"/>
    <lineage>
        <taxon>Eukaryota</taxon>
        <taxon>Metazoa</taxon>
        <taxon>Spiralia</taxon>
        <taxon>Lophotrochozoa</taxon>
        <taxon>Mollusca</taxon>
        <taxon>Gastropoda</taxon>
        <taxon>Heterobranchia</taxon>
        <taxon>Euthyneura</taxon>
        <taxon>Panpulmonata</taxon>
        <taxon>Eupulmonata</taxon>
        <taxon>Stylommatophora</taxon>
        <taxon>Helicina</taxon>
        <taxon>Helicoidea</taxon>
        <taxon>Geomitridae</taxon>
        <taxon>Candidula</taxon>
    </lineage>
</organism>
<dbReference type="OrthoDB" id="6087825at2759"/>
<dbReference type="Gene3D" id="1.20.140.150">
    <property type="match status" value="1"/>
</dbReference>
<evidence type="ECO:0000256" key="4">
    <source>
        <dbReference type="ARBA" id="ARBA00023136"/>
    </source>
</evidence>
<feature type="non-terminal residue" evidence="6">
    <location>
        <position position="1"/>
    </location>
</feature>
<comment type="subcellular location">
    <subcellularLocation>
        <location evidence="1">Membrane</location>
        <topology evidence="1">Multi-pass membrane protein</topology>
    </subcellularLocation>
</comment>
<keyword evidence="4 5" id="KW-0472">Membrane</keyword>
<protein>
    <submittedName>
        <fullName evidence="6">Uncharacterized protein</fullName>
    </submittedName>
</protein>
<reference evidence="6" key="1">
    <citation type="submission" date="2021-04" db="EMBL/GenBank/DDBJ databases">
        <authorList>
            <consortium name="Molecular Ecology Group"/>
        </authorList>
    </citation>
    <scope>NUCLEOTIDE SEQUENCE</scope>
</reference>
<evidence type="ECO:0000256" key="1">
    <source>
        <dbReference type="ARBA" id="ARBA00004141"/>
    </source>
</evidence>
<dbReference type="InterPro" id="IPR004031">
    <property type="entry name" value="PMP22/EMP/MP20/Claudin"/>
</dbReference>
<keyword evidence="2 5" id="KW-0812">Transmembrane</keyword>
<evidence type="ECO:0000256" key="5">
    <source>
        <dbReference type="SAM" id="Phobius"/>
    </source>
</evidence>
<dbReference type="AlphaFoldDB" id="A0A8S3ZV03"/>
<name>A0A8S3ZV03_9EUPU</name>
<keyword evidence="3 5" id="KW-1133">Transmembrane helix</keyword>